<dbReference type="Proteomes" id="UP000323856">
    <property type="component" value="Unassembled WGS sequence"/>
</dbReference>
<proteinExistence type="predicted"/>
<organism evidence="1 2">
    <name type="scientific">Paeniglutamicibacter gangotriensis</name>
    <dbReference type="NCBI Taxonomy" id="254787"/>
    <lineage>
        <taxon>Bacteria</taxon>
        <taxon>Bacillati</taxon>
        <taxon>Actinomycetota</taxon>
        <taxon>Actinomycetes</taxon>
        <taxon>Micrococcales</taxon>
        <taxon>Micrococcaceae</taxon>
        <taxon>Paeniglutamicibacter</taxon>
    </lineage>
</organism>
<dbReference type="AlphaFoldDB" id="A0A5B0ECN0"/>
<accession>A0A5B0ECN0</accession>
<dbReference type="OrthoDB" id="5119752at2"/>
<dbReference type="RefSeq" id="WP_149620252.1">
    <property type="nucleotide sequence ID" value="NZ_JBITUG010000017.1"/>
</dbReference>
<name>A0A5B0ECN0_9MICC</name>
<comment type="caution">
    <text evidence="1">The sequence shown here is derived from an EMBL/GenBank/DDBJ whole genome shotgun (WGS) entry which is preliminary data.</text>
</comment>
<dbReference type="EMBL" id="VOBL01000016">
    <property type="protein sequence ID" value="KAA0975179.1"/>
    <property type="molecule type" value="Genomic_DNA"/>
</dbReference>
<protein>
    <submittedName>
        <fullName evidence="1">Uncharacterized protein</fullName>
    </submittedName>
</protein>
<evidence type="ECO:0000313" key="1">
    <source>
        <dbReference type="EMBL" id="KAA0975179.1"/>
    </source>
</evidence>
<reference evidence="1 2" key="1">
    <citation type="submission" date="2019-07" db="EMBL/GenBank/DDBJ databases">
        <title>Analysis of the biochemical properties, biological activity and biotechnological potential of siderophores and biosurfactants produced by Antarctic psychrotolerant bacteria.</title>
        <authorList>
            <person name="Styczynski M."/>
            <person name="Krucon T."/>
            <person name="Decewicz P."/>
            <person name="Dziewit L."/>
        </authorList>
    </citation>
    <scope>NUCLEOTIDE SEQUENCE [LARGE SCALE GENOMIC DNA]</scope>
    <source>
        <strain evidence="1 2">ANT_H27</strain>
    </source>
</reference>
<sequence>MASLKIMVRSHWLSSMLLRIFARPVVLIDGTEYLANWGVPWTGNVEAGDHILGAGIRYRGTSGVLGVSLRTVTLSNDRETVLSARNGVLNHSPFHLEEVPRN</sequence>
<evidence type="ECO:0000313" key="2">
    <source>
        <dbReference type="Proteomes" id="UP000323856"/>
    </source>
</evidence>
<gene>
    <name evidence="1" type="ORF">FQ154_14340</name>
</gene>